<name>A0AA89I6P5_9LACO</name>
<keyword evidence="1" id="KW-0472">Membrane</keyword>
<feature type="transmembrane region" description="Helical" evidence="1">
    <location>
        <begin position="12"/>
        <end position="34"/>
    </location>
</feature>
<comment type="caution">
    <text evidence="2">The sequence shown here is derived from an EMBL/GenBank/DDBJ whole genome shotgun (WGS) entry which is preliminary data.</text>
</comment>
<dbReference type="AlphaFoldDB" id="A0AA89I6P5"/>
<evidence type="ECO:0000313" key="3">
    <source>
        <dbReference type="Proteomes" id="UP000050823"/>
    </source>
</evidence>
<evidence type="ECO:0000256" key="1">
    <source>
        <dbReference type="SAM" id="Phobius"/>
    </source>
</evidence>
<keyword evidence="1" id="KW-0812">Transmembrane</keyword>
<accession>A0AA89I6P5</accession>
<protein>
    <submittedName>
        <fullName evidence="2">Uncharacterized protein</fullName>
    </submittedName>
</protein>
<dbReference type="Proteomes" id="UP000050823">
    <property type="component" value="Unassembled WGS sequence"/>
</dbReference>
<dbReference type="EMBL" id="AYZB01000003">
    <property type="protein sequence ID" value="KRM24218.1"/>
    <property type="molecule type" value="Genomic_DNA"/>
</dbReference>
<feature type="transmembrane region" description="Helical" evidence="1">
    <location>
        <begin position="89"/>
        <end position="106"/>
    </location>
</feature>
<proteinExistence type="predicted"/>
<feature type="transmembrane region" description="Helical" evidence="1">
    <location>
        <begin position="126"/>
        <end position="147"/>
    </location>
</feature>
<sequence>MGIMSEQTKKKIFDNLDVLGAIIMIVALFLGAFYKDDGGAFAATFTYPGYKLIFNSEYMLGTLMIALPLIVLITNYVDGLKKYDKLIKLVLPAITFIFVFVLKGQVGDEVGADTGAKLSMALGGWIYILGNVIGLAAGVAGFFGVNLEKKANELMNKKK</sequence>
<gene>
    <name evidence="2" type="ORF">FC90_GL000695</name>
</gene>
<keyword evidence="1" id="KW-1133">Transmembrane helix</keyword>
<feature type="transmembrane region" description="Helical" evidence="1">
    <location>
        <begin position="58"/>
        <end position="77"/>
    </location>
</feature>
<organism evidence="2 3">
    <name type="scientific">Latilactobacillus graminis DSM 20719</name>
    <dbReference type="NCBI Taxonomy" id="1423752"/>
    <lineage>
        <taxon>Bacteria</taxon>
        <taxon>Bacillati</taxon>
        <taxon>Bacillota</taxon>
        <taxon>Bacilli</taxon>
        <taxon>Lactobacillales</taxon>
        <taxon>Lactobacillaceae</taxon>
        <taxon>Latilactobacillus</taxon>
    </lineage>
</organism>
<reference evidence="2 3" key="1">
    <citation type="journal article" date="2015" name="Genome Announc.">
        <title>Expanding the biotechnology potential of lactobacilli through comparative genomics of 213 strains and associated genera.</title>
        <authorList>
            <person name="Sun Z."/>
            <person name="Harris H.M."/>
            <person name="McCann A."/>
            <person name="Guo C."/>
            <person name="Argimon S."/>
            <person name="Zhang W."/>
            <person name="Yang X."/>
            <person name="Jeffery I.B."/>
            <person name="Cooney J.C."/>
            <person name="Kagawa T.F."/>
            <person name="Liu W."/>
            <person name="Song Y."/>
            <person name="Salvetti E."/>
            <person name="Wrobel A."/>
            <person name="Rasinkangas P."/>
            <person name="Parkhill J."/>
            <person name="Rea M.C."/>
            <person name="O'Sullivan O."/>
            <person name="Ritari J."/>
            <person name="Douillard F.P."/>
            <person name="Paul Ross R."/>
            <person name="Yang R."/>
            <person name="Briner A.E."/>
            <person name="Felis G.E."/>
            <person name="de Vos W.M."/>
            <person name="Barrangou R."/>
            <person name="Klaenhammer T.R."/>
            <person name="Caufield P.W."/>
            <person name="Cui Y."/>
            <person name="Zhang H."/>
            <person name="O'Toole P.W."/>
        </authorList>
    </citation>
    <scope>NUCLEOTIDE SEQUENCE [LARGE SCALE GENOMIC DNA]</scope>
    <source>
        <strain evidence="2 3">DSM 20719</strain>
    </source>
</reference>
<evidence type="ECO:0000313" key="2">
    <source>
        <dbReference type="EMBL" id="KRM24218.1"/>
    </source>
</evidence>